<gene>
    <name evidence="1" type="ORF">CD31_22150</name>
</gene>
<reference evidence="1 2" key="1">
    <citation type="submission" date="2014-02" db="EMBL/GenBank/DDBJ databases">
        <title>Draft genome sequence of Lysinibacillus boronitolerans NBRC 103108.</title>
        <authorList>
            <person name="Zhang F."/>
            <person name="Wang G."/>
            <person name="Zhang L."/>
        </authorList>
    </citation>
    <scope>NUCLEOTIDE SEQUENCE [LARGE SCALE GENOMIC DNA]</scope>
    <source>
        <strain evidence="1 2">NBRC 103108</strain>
    </source>
</reference>
<comment type="caution">
    <text evidence="1">The sequence shown here is derived from an EMBL/GenBank/DDBJ whole genome shotgun (WGS) entry which is preliminary data.</text>
</comment>
<protein>
    <submittedName>
        <fullName evidence="1">Uncharacterized protein</fullName>
    </submittedName>
</protein>
<dbReference type="Proteomes" id="UP000030487">
    <property type="component" value="Unassembled WGS sequence"/>
</dbReference>
<organism evidence="1 2">
    <name type="scientific">Lysinibacillus boronitolerans JCM 21713 = 10a = NBRC 103108</name>
    <dbReference type="NCBI Taxonomy" id="1294264"/>
    <lineage>
        <taxon>Bacteria</taxon>
        <taxon>Bacillati</taxon>
        <taxon>Bacillota</taxon>
        <taxon>Bacilli</taxon>
        <taxon>Bacillales</taxon>
        <taxon>Bacillaceae</taxon>
        <taxon>Lysinibacillus</taxon>
    </lineage>
</organism>
<proteinExistence type="predicted"/>
<name>A0ABR4XTT7_9BACI</name>
<sequence>MQIKFTANQTSITTISIPQTIFQQMMPIFPPKTANSVLILVLLRVTHPVAPAGNEGQPSNYGELARKFG</sequence>
<accession>A0ABR4XTT7</accession>
<dbReference type="EMBL" id="JPVR01000081">
    <property type="protein sequence ID" value="KGR80804.1"/>
    <property type="molecule type" value="Genomic_DNA"/>
</dbReference>
<evidence type="ECO:0000313" key="1">
    <source>
        <dbReference type="EMBL" id="KGR80804.1"/>
    </source>
</evidence>
<evidence type="ECO:0000313" key="2">
    <source>
        <dbReference type="Proteomes" id="UP000030487"/>
    </source>
</evidence>
<keyword evidence="2" id="KW-1185">Reference proteome</keyword>